<proteinExistence type="inferred from homology"/>
<feature type="transmembrane region" description="Helical" evidence="6">
    <location>
        <begin position="71"/>
        <end position="92"/>
    </location>
</feature>
<feature type="transmembrane region" description="Helical" evidence="6">
    <location>
        <begin position="182"/>
        <end position="200"/>
    </location>
</feature>
<feature type="transmembrane region" description="Helical" evidence="6">
    <location>
        <begin position="113"/>
        <end position="142"/>
    </location>
</feature>
<dbReference type="PIRSF" id="PIRSF006648">
    <property type="entry name" value="DrrB"/>
    <property type="match status" value="1"/>
</dbReference>
<evidence type="ECO:0000256" key="1">
    <source>
        <dbReference type="ARBA" id="ARBA00004141"/>
    </source>
</evidence>
<keyword evidence="3 6" id="KW-1133">Transmembrane helix</keyword>
<feature type="domain" description="ABC transmembrane type-2" evidence="7">
    <location>
        <begin position="38"/>
        <end position="262"/>
    </location>
</feature>
<dbReference type="GO" id="GO:0043190">
    <property type="term" value="C:ATP-binding cassette (ABC) transporter complex"/>
    <property type="evidence" value="ECO:0007669"/>
    <property type="project" value="InterPro"/>
</dbReference>
<evidence type="ECO:0000256" key="4">
    <source>
        <dbReference type="ARBA" id="ARBA00023136"/>
    </source>
</evidence>
<dbReference type="InterPro" id="IPR047817">
    <property type="entry name" value="ABC2_TM_bact-type"/>
</dbReference>
<sequence>MTTAPAPAPSPLGRAYWLLADSAVLTARSLRHNLRQFDALLLSVILPLTLLLMFVYVFGGALHVGTAYIDYVVPGILISAAGYAASQTAVAFSQDLTSGAIDRFRSLPMSSAALLTGHVTASLLRNLLSTLLVLGTAVAIGFSPATDPLAWIAALGTIALYILAICWISIAFGTIARSAEGASGFTFFVLFLPYVSSAYVPPDTMPAALRPFAEHQFVTPVIETLRGLLLGTPTDSAPAALAWCLGILAVTVPASAYLFRRRTRA</sequence>
<protein>
    <recommendedName>
        <fullName evidence="6">Transport permease protein</fullName>
    </recommendedName>
</protein>
<dbReference type="InterPro" id="IPR000412">
    <property type="entry name" value="ABC_2_transport"/>
</dbReference>
<feature type="transmembrane region" description="Helical" evidence="6">
    <location>
        <begin position="39"/>
        <end position="59"/>
    </location>
</feature>
<evidence type="ECO:0000256" key="3">
    <source>
        <dbReference type="ARBA" id="ARBA00022989"/>
    </source>
</evidence>
<comment type="subcellular location">
    <subcellularLocation>
        <location evidence="6">Cell membrane</location>
        <topology evidence="6">Multi-pass membrane protein</topology>
    </subcellularLocation>
    <subcellularLocation>
        <location evidence="1">Membrane</location>
        <topology evidence="1">Multi-pass membrane protein</topology>
    </subcellularLocation>
</comment>
<dbReference type="AlphaFoldDB" id="A0A2T0Q427"/>
<comment type="similarity">
    <text evidence="6">Belongs to the ABC-2 integral membrane protein family.</text>
</comment>
<dbReference type="InterPro" id="IPR013525">
    <property type="entry name" value="ABC2_TM"/>
</dbReference>
<name>A0A2T0Q427_9ACTN</name>
<accession>A0A2T0Q427</accession>
<keyword evidence="2 6" id="KW-0812">Transmembrane</keyword>
<dbReference type="Proteomes" id="UP000237846">
    <property type="component" value="Unassembled WGS sequence"/>
</dbReference>
<reference evidence="8 9" key="1">
    <citation type="submission" date="2018-03" db="EMBL/GenBank/DDBJ databases">
        <title>Genomic Encyclopedia of Archaeal and Bacterial Type Strains, Phase II (KMG-II): from individual species to whole genera.</title>
        <authorList>
            <person name="Goeker M."/>
        </authorList>
    </citation>
    <scope>NUCLEOTIDE SEQUENCE [LARGE SCALE GENOMIC DNA]</scope>
    <source>
        <strain evidence="8 9">DSM 45601</strain>
    </source>
</reference>
<dbReference type="Pfam" id="PF01061">
    <property type="entry name" value="ABC2_membrane"/>
    <property type="match status" value="1"/>
</dbReference>
<dbReference type="PANTHER" id="PTHR43229">
    <property type="entry name" value="NODULATION PROTEIN J"/>
    <property type="match status" value="1"/>
</dbReference>
<dbReference type="EMBL" id="PVZC01000004">
    <property type="protein sequence ID" value="PRX98550.1"/>
    <property type="molecule type" value="Genomic_DNA"/>
</dbReference>
<evidence type="ECO:0000259" key="7">
    <source>
        <dbReference type="PROSITE" id="PS51012"/>
    </source>
</evidence>
<comment type="caution">
    <text evidence="8">The sequence shown here is derived from an EMBL/GenBank/DDBJ whole genome shotgun (WGS) entry which is preliminary data.</text>
</comment>
<dbReference type="GO" id="GO:0140359">
    <property type="term" value="F:ABC-type transporter activity"/>
    <property type="evidence" value="ECO:0007669"/>
    <property type="project" value="InterPro"/>
</dbReference>
<keyword evidence="5" id="KW-0046">Antibiotic resistance</keyword>
<evidence type="ECO:0000256" key="6">
    <source>
        <dbReference type="RuleBase" id="RU361157"/>
    </source>
</evidence>
<organism evidence="8 9">
    <name type="scientific">Allonocardiopsis opalescens</name>
    <dbReference type="NCBI Taxonomy" id="1144618"/>
    <lineage>
        <taxon>Bacteria</taxon>
        <taxon>Bacillati</taxon>
        <taxon>Actinomycetota</taxon>
        <taxon>Actinomycetes</taxon>
        <taxon>Streptosporangiales</taxon>
        <taxon>Allonocardiopsis</taxon>
    </lineage>
</organism>
<evidence type="ECO:0000256" key="5">
    <source>
        <dbReference type="ARBA" id="ARBA00023251"/>
    </source>
</evidence>
<keyword evidence="9" id="KW-1185">Reference proteome</keyword>
<evidence type="ECO:0000313" key="9">
    <source>
        <dbReference type="Proteomes" id="UP000237846"/>
    </source>
</evidence>
<dbReference type="PROSITE" id="PS51012">
    <property type="entry name" value="ABC_TM2"/>
    <property type="match status" value="1"/>
</dbReference>
<evidence type="ECO:0000313" key="8">
    <source>
        <dbReference type="EMBL" id="PRX98550.1"/>
    </source>
</evidence>
<gene>
    <name evidence="8" type="ORF">CLV72_104127</name>
</gene>
<dbReference type="RefSeq" id="WP_106245781.1">
    <property type="nucleotide sequence ID" value="NZ_PVZC01000004.1"/>
</dbReference>
<evidence type="ECO:0000256" key="2">
    <source>
        <dbReference type="ARBA" id="ARBA00022692"/>
    </source>
</evidence>
<dbReference type="InterPro" id="IPR051784">
    <property type="entry name" value="Nod_factor_ABC_transporter"/>
</dbReference>
<keyword evidence="6" id="KW-0813">Transport</keyword>
<keyword evidence="6" id="KW-1003">Cell membrane</keyword>
<dbReference type="GO" id="GO:0046677">
    <property type="term" value="P:response to antibiotic"/>
    <property type="evidence" value="ECO:0007669"/>
    <property type="project" value="UniProtKB-KW"/>
</dbReference>
<dbReference type="OrthoDB" id="670210at2"/>
<feature type="transmembrane region" description="Helical" evidence="6">
    <location>
        <begin position="240"/>
        <end position="259"/>
    </location>
</feature>
<keyword evidence="4 6" id="KW-0472">Membrane</keyword>
<dbReference type="PANTHER" id="PTHR43229:SF2">
    <property type="entry name" value="NODULATION PROTEIN J"/>
    <property type="match status" value="1"/>
</dbReference>
<feature type="transmembrane region" description="Helical" evidence="6">
    <location>
        <begin position="148"/>
        <end position="170"/>
    </location>
</feature>